<evidence type="ECO:0000259" key="2">
    <source>
        <dbReference type="Pfam" id="PF13239"/>
    </source>
</evidence>
<dbReference type="Pfam" id="PF13239">
    <property type="entry name" value="2TM"/>
    <property type="match status" value="1"/>
</dbReference>
<proteinExistence type="predicted"/>
<organism evidence="3 4">
    <name type="scientific">Flavobacterium sinopsychrotolerans</name>
    <dbReference type="NCBI Taxonomy" id="604089"/>
    <lineage>
        <taxon>Bacteria</taxon>
        <taxon>Pseudomonadati</taxon>
        <taxon>Bacteroidota</taxon>
        <taxon>Flavobacteriia</taxon>
        <taxon>Flavobacteriales</taxon>
        <taxon>Flavobacteriaceae</taxon>
        <taxon>Flavobacterium</taxon>
    </lineage>
</organism>
<feature type="transmembrane region" description="Helical" evidence="1">
    <location>
        <begin position="38"/>
        <end position="55"/>
    </location>
</feature>
<protein>
    <submittedName>
        <fullName evidence="3">2TM domain-containing protein</fullName>
    </submittedName>
</protein>
<feature type="domain" description="2TM" evidence="2">
    <location>
        <begin position="27"/>
        <end position="110"/>
    </location>
</feature>
<evidence type="ECO:0000313" key="4">
    <source>
        <dbReference type="Proteomes" id="UP000198657"/>
    </source>
</evidence>
<evidence type="ECO:0000313" key="3">
    <source>
        <dbReference type="EMBL" id="SEN95614.1"/>
    </source>
</evidence>
<feature type="transmembrane region" description="Helical" evidence="1">
    <location>
        <begin position="75"/>
        <end position="96"/>
    </location>
</feature>
<keyword evidence="1" id="KW-1133">Transmembrane helix</keyword>
<dbReference type="RefSeq" id="WP_244273230.1">
    <property type="nucleotide sequence ID" value="NZ_CBCSFM010000003.1"/>
</dbReference>
<accession>A0A1H8KRV9</accession>
<keyword evidence="4" id="KW-1185">Reference proteome</keyword>
<dbReference type="Proteomes" id="UP000198657">
    <property type="component" value="Unassembled WGS sequence"/>
</dbReference>
<dbReference type="STRING" id="604089.SAMN04487942_1305"/>
<dbReference type="InterPro" id="IPR025698">
    <property type="entry name" value="2TM_dom"/>
</dbReference>
<keyword evidence="1" id="KW-0812">Transmembrane</keyword>
<gene>
    <name evidence="3" type="ORF">SAMN04487942_1305</name>
</gene>
<reference evidence="4" key="1">
    <citation type="submission" date="2016-10" db="EMBL/GenBank/DDBJ databases">
        <authorList>
            <person name="Varghese N."/>
            <person name="Submissions S."/>
        </authorList>
    </citation>
    <scope>NUCLEOTIDE SEQUENCE [LARGE SCALE GENOMIC DNA]</scope>
    <source>
        <strain evidence="4">CGMCC 1.8704</strain>
    </source>
</reference>
<name>A0A1H8KRV9_9FLAO</name>
<dbReference type="EMBL" id="FODN01000002">
    <property type="protein sequence ID" value="SEN95614.1"/>
    <property type="molecule type" value="Genomic_DNA"/>
</dbReference>
<evidence type="ECO:0000256" key="1">
    <source>
        <dbReference type="SAM" id="Phobius"/>
    </source>
</evidence>
<sequence>MSVNNIEMKRNFNSEFGEFQPEDKYAAAQREVKRLKGFYTHLVVYIAVNIMIVFINIRDLDPGESYFKLENFFTAFFWGIGIVAHGFSVFLPNWIFGRNWEEKKIKELMEKEKSEKWE</sequence>
<keyword evidence="1" id="KW-0472">Membrane</keyword>
<dbReference type="AlphaFoldDB" id="A0A1H8KRV9"/>